<dbReference type="InterPro" id="IPR029044">
    <property type="entry name" value="Nucleotide-diphossugar_trans"/>
</dbReference>
<reference evidence="2" key="1">
    <citation type="journal article" date="2020" name="Nature">
        <title>Giant virus diversity and host interactions through global metagenomics.</title>
        <authorList>
            <person name="Schulz F."/>
            <person name="Roux S."/>
            <person name="Paez-Espino D."/>
            <person name="Jungbluth S."/>
            <person name="Walsh D.A."/>
            <person name="Denef V.J."/>
            <person name="McMahon K.D."/>
            <person name="Konstantinidis K.T."/>
            <person name="Eloe-Fadrosh E.A."/>
            <person name="Kyrpides N.C."/>
            <person name="Woyke T."/>
        </authorList>
    </citation>
    <scope>NUCLEOTIDE SEQUENCE</scope>
    <source>
        <strain evidence="2">GVMAG-S-1101164-105</strain>
    </source>
</reference>
<proteinExistence type="predicted"/>
<organism evidence="2">
    <name type="scientific">viral metagenome</name>
    <dbReference type="NCBI Taxonomy" id="1070528"/>
    <lineage>
        <taxon>unclassified sequences</taxon>
        <taxon>metagenomes</taxon>
        <taxon>organismal metagenomes</taxon>
    </lineage>
</organism>
<evidence type="ECO:0000313" key="2">
    <source>
        <dbReference type="EMBL" id="QHU09580.1"/>
    </source>
</evidence>
<sequence>MSTQREINYPLVSVITPTYNRRTFIPSLIACFRNQSYPKDRMEWIVLDDGTDSVEDLFKAQEKALPMLRYIRNDEKQLIGAKRNRLNKEAKGQIIVAMDDDDYYPPERVSHVVTKFKQYPGIELAGSSEIYMYYTDIKMIYKLGPYDMRHATNGTMAWRKSYALKNTYDETVTHAEEKSFLESYKNPMIQLDPLKVMLVISHSENTFNKVKMREDPNNPFVKKTPMKIRDFIKEAGPRKFYSELH</sequence>
<dbReference type="EMBL" id="MN740739">
    <property type="protein sequence ID" value="QHU09580.1"/>
    <property type="molecule type" value="Genomic_DNA"/>
</dbReference>
<dbReference type="InterPro" id="IPR001173">
    <property type="entry name" value="Glyco_trans_2-like"/>
</dbReference>
<dbReference type="SUPFAM" id="SSF53448">
    <property type="entry name" value="Nucleotide-diphospho-sugar transferases"/>
    <property type="match status" value="1"/>
</dbReference>
<name>A0A6C0JXZ3_9ZZZZ</name>
<dbReference type="PANTHER" id="PTHR22916">
    <property type="entry name" value="GLYCOSYLTRANSFERASE"/>
    <property type="match status" value="1"/>
</dbReference>
<evidence type="ECO:0000259" key="1">
    <source>
        <dbReference type="Pfam" id="PF00535"/>
    </source>
</evidence>
<dbReference type="Gene3D" id="3.90.550.10">
    <property type="entry name" value="Spore Coat Polysaccharide Biosynthesis Protein SpsA, Chain A"/>
    <property type="match status" value="1"/>
</dbReference>
<accession>A0A6C0JXZ3</accession>
<feature type="domain" description="Glycosyltransferase 2-like" evidence="1">
    <location>
        <begin position="13"/>
        <end position="120"/>
    </location>
</feature>
<dbReference type="AlphaFoldDB" id="A0A6C0JXZ3"/>
<dbReference type="Pfam" id="PF00535">
    <property type="entry name" value="Glycos_transf_2"/>
    <property type="match status" value="1"/>
</dbReference>
<protein>
    <recommendedName>
        <fullName evidence="1">Glycosyltransferase 2-like domain-containing protein</fullName>
    </recommendedName>
</protein>
<dbReference type="CDD" id="cd00761">
    <property type="entry name" value="Glyco_tranf_GTA_type"/>
    <property type="match status" value="1"/>
</dbReference>